<dbReference type="InterPro" id="IPR000182">
    <property type="entry name" value="GNAT_dom"/>
</dbReference>
<dbReference type="GO" id="GO:0005634">
    <property type="term" value="C:nucleus"/>
    <property type="evidence" value="ECO:0007669"/>
    <property type="project" value="UniProtKB-SubCell"/>
</dbReference>
<dbReference type="InterPro" id="IPR019787">
    <property type="entry name" value="Znf_PHD-finger"/>
</dbReference>
<dbReference type="PROSITE" id="PS50016">
    <property type="entry name" value="ZF_PHD_2"/>
    <property type="match status" value="1"/>
</dbReference>
<feature type="region of interest" description="Disordered" evidence="10">
    <location>
        <begin position="381"/>
        <end position="411"/>
    </location>
</feature>
<gene>
    <name evidence="14" type="ORF">PGLA2088_LOCUS12828</name>
</gene>
<dbReference type="InterPro" id="IPR011011">
    <property type="entry name" value="Znf_FYVE_PHD"/>
</dbReference>
<feature type="binding site" evidence="8">
    <location>
        <position position="363"/>
    </location>
    <ligand>
        <name>Zn(2+)</name>
        <dbReference type="ChEBI" id="CHEBI:29105"/>
        <label>2</label>
    </ligand>
</feature>
<dbReference type="SUPFAM" id="SSF57903">
    <property type="entry name" value="FYVE/PHD zinc finger"/>
    <property type="match status" value="1"/>
</dbReference>
<evidence type="ECO:0000256" key="4">
    <source>
        <dbReference type="ARBA" id="ARBA00022771"/>
    </source>
</evidence>
<feature type="region of interest" description="Disordered" evidence="10">
    <location>
        <begin position="195"/>
        <end position="312"/>
    </location>
</feature>
<dbReference type="Gene3D" id="3.40.630.30">
    <property type="match status" value="1"/>
</dbReference>
<keyword evidence="5 8" id="KW-0862">Zinc</keyword>
<evidence type="ECO:0000256" key="1">
    <source>
        <dbReference type="ARBA" id="ARBA00004123"/>
    </source>
</evidence>
<evidence type="ECO:0000256" key="3">
    <source>
        <dbReference type="ARBA" id="ARBA00022723"/>
    </source>
</evidence>
<dbReference type="SUPFAM" id="SSF55729">
    <property type="entry name" value="Acyl-CoA N-acyltransferases (Nat)"/>
    <property type="match status" value="1"/>
</dbReference>
<dbReference type="InterPro" id="IPR016181">
    <property type="entry name" value="Acyl_CoA_acyltransferase"/>
</dbReference>
<reference evidence="14" key="1">
    <citation type="submission" date="2021-02" db="EMBL/GenBank/DDBJ databases">
        <authorList>
            <person name="Dougan E. K."/>
            <person name="Rhodes N."/>
            <person name="Thang M."/>
            <person name="Chan C."/>
        </authorList>
    </citation>
    <scope>NUCLEOTIDE SEQUENCE</scope>
</reference>
<feature type="domain" description="PHD-type" evidence="12">
    <location>
        <begin position="314"/>
        <end position="366"/>
    </location>
</feature>
<feature type="compositionally biased region" description="Basic residues" evidence="10">
    <location>
        <begin position="402"/>
        <end position="411"/>
    </location>
</feature>
<dbReference type="InterPro" id="IPR028651">
    <property type="entry name" value="ING_fam"/>
</dbReference>
<dbReference type="SMART" id="SM00249">
    <property type="entry name" value="PHD"/>
    <property type="match status" value="1"/>
</dbReference>
<comment type="subcellular location">
    <subcellularLocation>
        <location evidence="1">Nucleus</location>
    </subcellularLocation>
</comment>
<protein>
    <recommendedName>
        <fullName evidence="16">PHD-type domain-containing protein</fullName>
    </recommendedName>
</protein>
<evidence type="ECO:0008006" key="16">
    <source>
        <dbReference type="Google" id="ProtNLM"/>
    </source>
</evidence>
<feature type="binding site" evidence="8">
    <location>
        <position position="339"/>
    </location>
    <ligand>
        <name>Zn(2+)</name>
        <dbReference type="ChEBI" id="CHEBI:29105"/>
        <label>2</label>
    </ligand>
</feature>
<keyword evidence="7" id="KW-0539">Nucleus</keyword>
<evidence type="ECO:0000256" key="11">
    <source>
        <dbReference type="SAM" id="SignalP"/>
    </source>
</evidence>
<evidence type="ECO:0000259" key="13">
    <source>
        <dbReference type="PROSITE" id="PS51186"/>
    </source>
</evidence>
<evidence type="ECO:0000256" key="10">
    <source>
        <dbReference type="SAM" id="MobiDB-lite"/>
    </source>
</evidence>
<evidence type="ECO:0000313" key="15">
    <source>
        <dbReference type="Proteomes" id="UP000626109"/>
    </source>
</evidence>
<dbReference type="Pfam" id="PF00628">
    <property type="entry name" value="PHD"/>
    <property type="match status" value="1"/>
</dbReference>
<keyword evidence="4 9" id="KW-0863">Zinc-finger</keyword>
<feature type="binding site" evidence="8">
    <location>
        <position position="332"/>
    </location>
    <ligand>
        <name>Zn(2+)</name>
        <dbReference type="ChEBI" id="CHEBI:29105"/>
        <label>2</label>
    </ligand>
</feature>
<dbReference type="Gene3D" id="3.30.40.10">
    <property type="entry name" value="Zinc/RING finger domain, C3HC4 (zinc finger)"/>
    <property type="match status" value="1"/>
</dbReference>
<evidence type="ECO:0000256" key="7">
    <source>
        <dbReference type="ARBA" id="ARBA00023242"/>
    </source>
</evidence>
<dbReference type="InterPro" id="IPR013083">
    <property type="entry name" value="Znf_RING/FYVE/PHD"/>
</dbReference>
<dbReference type="CDD" id="cd04301">
    <property type="entry name" value="NAT_SF"/>
    <property type="match status" value="1"/>
</dbReference>
<dbReference type="Pfam" id="PF13508">
    <property type="entry name" value="Acetyltransf_7"/>
    <property type="match status" value="1"/>
</dbReference>
<sequence>MAEFALLRAVALVLAESLYGVALILEPAKINHLVVLPEHRGQGVGAQLFKVFSQHMEARPLMGSSAAQAAIDDVRIIAAELNKDAIAWYRRLGFVVGHLHVTCHDEGRVCYVAMRRCTGIGRVEGEAQAPPNRLFGPEVCNERVTLAPEQGAMQLVQGYDSESGLHLLAGGSWVDLTAAFVEGRLEFERPLHDIISPTAKPGPSAAGALHGLGDNEKQSQQGQDARPSLSPDKADKADELLGADREEEEEEEERDERDFRRMTRSLTKAQRGIDETKNQQPEQPQHFSKPSRAKRKNTTSPEAPEESDEESWERAPCRACGEVKNPGSTLLCDGQSGNCNATYHYYCVGLKCVPKGDWLCPDCTARPAADVTPEKHIRQPMPVDAESPMSGSGEPASENGTRRVKRRLMLV</sequence>
<feature type="signal peptide" evidence="11">
    <location>
        <begin position="1"/>
        <end position="15"/>
    </location>
</feature>
<dbReference type="AlphaFoldDB" id="A0A813IYA0"/>
<evidence type="ECO:0000256" key="9">
    <source>
        <dbReference type="PROSITE-ProRule" id="PRU00146"/>
    </source>
</evidence>
<feature type="binding site" evidence="8">
    <location>
        <position position="320"/>
    </location>
    <ligand>
        <name>Zn(2+)</name>
        <dbReference type="ChEBI" id="CHEBI:29105"/>
        <label>1</label>
    </ligand>
</feature>
<feature type="domain" description="N-acetyltransferase" evidence="13">
    <location>
        <begin position="1"/>
        <end position="117"/>
    </location>
</feature>
<proteinExistence type="inferred from homology"/>
<evidence type="ECO:0000259" key="12">
    <source>
        <dbReference type="PROSITE" id="PS50016"/>
    </source>
</evidence>
<comment type="similarity">
    <text evidence="2">Belongs to the ING family.</text>
</comment>
<keyword evidence="6" id="KW-0156">Chromatin regulator</keyword>
<evidence type="ECO:0000313" key="14">
    <source>
        <dbReference type="EMBL" id="CAE8657472.1"/>
    </source>
</evidence>
<dbReference type="PROSITE" id="PS51186">
    <property type="entry name" value="GNAT"/>
    <property type="match status" value="1"/>
</dbReference>
<accession>A0A813IYA0</accession>
<feature type="compositionally biased region" description="Basic and acidic residues" evidence="10">
    <location>
        <begin position="232"/>
        <end position="244"/>
    </location>
</feature>
<feature type="compositionally biased region" description="Acidic residues" evidence="10">
    <location>
        <begin position="245"/>
        <end position="255"/>
    </location>
</feature>
<feature type="chain" id="PRO_5033006862" description="PHD-type domain-containing protein" evidence="11">
    <location>
        <begin position="16"/>
        <end position="411"/>
    </location>
</feature>
<dbReference type="GO" id="GO:0016747">
    <property type="term" value="F:acyltransferase activity, transferring groups other than amino-acyl groups"/>
    <property type="evidence" value="ECO:0007669"/>
    <property type="project" value="InterPro"/>
</dbReference>
<name>A0A813IYA0_POLGL</name>
<dbReference type="GO" id="GO:0006325">
    <property type="term" value="P:chromatin organization"/>
    <property type="evidence" value="ECO:0007669"/>
    <property type="project" value="UniProtKB-KW"/>
</dbReference>
<evidence type="ECO:0000256" key="8">
    <source>
        <dbReference type="PIRSR" id="PIRSR628651-51"/>
    </source>
</evidence>
<feature type="compositionally biased region" description="Polar residues" evidence="10">
    <location>
        <begin position="278"/>
        <end position="288"/>
    </location>
</feature>
<feature type="binding site" evidence="8">
    <location>
        <position position="347"/>
    </location>
    <ligand>
        <name>Zn(2+)</name>
        <dbReference type="ChEBI" id="CHEBI:29105"/>
        <label>1</label>
    </ligand>
</feature>
<dbReference type="GO" id="GO:0006355">
    <property type="term" value="P:regulation of DNA-templated transcription"/>
    <property type="evidence" value="ECO:0007669"/>
    <property type="project" value="TreeGrafter"/>
</dbReference>
<dbReference type="EMBL" id="CAJNNW010015239">
    <property type="protein sequence ID" value="CAE8657472.1"/>
    <property type="molecule type" value="Genomic_DNA"/>
</dbReference>
<evidence type="ECO:0000256" key="5">
    <source>
        <dbReference type="ARBA" id="ARBA00022833"/>
    </source>
</evidence>
<evidence type="ECO:0000256" key="6">
    <source>
        <dbReference type="ARBA" id="ARBA00022853"/>
    </source>
</evidence>
<keyword evidence="3 8" id="KW-0479">Metal-binding</keyword>
<dbReference type="InterPro" id="IPR001965">
    <property type="entry name" value="Znf_PHD"/>
</dbReference>
<evidence type="ECO:0000256" key="2">
    <source>
        <dbReference type="ARBA" id="ARBA00010210"/>
    </source>
</evidence>
<dbReference type="Proteomes" id="UP000626109">
    <property type="component" value="Unassembled WGS sequence"/>
</dbReference>
<dbReference type="PANTHER" id="PTHR10333">
    <property type="entry name" value="INHIBITOR OF GROWTH PROTEIN"/>
    <property type="match status" value="1"/>
</dbReference>
<dbReference type="PANTHER" id="PTHR10333:SF42">
    <property type="entry name" value="INHIBITOR OF GROWTH PROTEIN 5"/>
    <property type="match status" value="1"/>
</dbReference>
<dbReference type="GO" id="GO:0008270">
    <property type="term" value="F:zinc ion binding"/>
    <property type="evidence" value="ECO:0007669"/>
    <property type="project" value="UniProtKB-KW"/>
</dbReference>
<feature type="binding site" evidence="8">
    <location>
        <position position="317"/>
    </location>
    <ligand>
        <name>Zn(2+)</name>
        <dbReference type="ChEBI" id="CHEBI:29105"/>
        <label>1</label>
    </ligand>
</feature>
<feature type="binding site" evidence="8">
    <location>
        <position position="360"/>
    </location>
    <ligand>
        <name>Zn(2+)</name>
        <dbReference type="ChEBI" id="CHEBI:29105"/>
        <label>2</label>
    </ligand>
</feature>
<feature type="binding site" evidence="8">
    <location>
        <position position="344"/>
    </location>
    <ligand>
        <name>Zn(2+)</name>
        <dbReference type="ChEBI" id="CHEBI:29105"/>
        <label>1</label>
    </ligand>
</feature>
<comment type="caution">
    <text evidence="14">The sequence shown here is derived from an EMBL/GenBank/DDBJ whole genome shotgun (WGS) entry which is preliminary data.</text>
</comment>
<organism evidence="14 15">
    <name type="scientific">Polarella glacialis</name>
    <name type="common">Dinoflagellate</name>
    <dbReference type="NCBI Taxonomy" id="89957"/>
    <lineage>
        <taxon>Eukaryota</taxon>
        <taxon>Sar</taxon>
        <taxon>Alveolata</taxon>
        <taxon>Dinophyceae</taxon>
        <taxon>Suessiales</taxon>
        <taxon>Suessiaceae</taxon>
        <taxon>Polarella</taxon>
    </lineage>
</organism>
<keyword evidence="11" id="KW-0732">Signal</keyword>